<proteinExistence type="predicted"/>
<protein>
    <submittedName>
        <fullName evidence="1">Uncharacterized protein</fullName>
    </submittedName>
</protein>
<sequence length="74" mass="7978">MSASTRYWVVERDAHGDCVGDYLSAATHSDALRLAGQIKRSADADTVSIELGKIVDFEGPAQSEQVLKVWGVAK</sequence>
<evidence type="ECO:0000313" key="1">
    <source>
        <dbReference type="EMBL" id="CAB4184607.1"/>
    </source>
</evidence>
<evidence type="ECO:0000313" key="3">
    <source>
        <dbReference type="EMBL" id="CAB5230531.1"/>
    </source>
</evidence>
<name>A0A6J5QQ40_9CAUD</name>
<dbReference type="EMBL" id="LR798419">
    <property type="protein sequence ID" value="CAB5230531.1"/>
    <property type="molecule type" value="Genomic_DNA"/>
</dbReference>
<reference evidence="1" key="1">
    <citation type="submission" date="2020-05" db="EMBL/GenBank/DDBJ databases">
        <authorList>
            <person name="Chiriac C."/>
            <person name="Salcher M."/>
            <person name="Ghai R."/>
            <person name="Kavagutti S V."/>
        </authorList>
    </citation>
    <scope>NUCLEOTIDE SEQUENCE</scope>
</reference>
<gene>
    <name evidence="1" type="ORF">UFOVP1126_32</name>
    <name evidence="2" type="ORF">UFOVP1485_32</name>
    <name evidence="3" type="ORF">UFOVP1573_27</name>
</gene>
<evidence type="ECO:0000313" key="2">
    <source>
        <dbReference type="EMBL" id="CAB4215560.1"/>
    </source>
</evidence>
<dbReference type="EMBL" id="LR797069">
    <property type="protein sequence ID" value="CAB4184607.1"/>
    <property type="molecule type" value="Genomic_DNA"/>
</dbReference>
<accession>A0A6J5QQ40</accession>
<organism evidence="1">
    <name type="scientific">uncultured Caudovirales phage</name>
    <dbReference type="NCBI Taxonomy" id="2100421"/>
    <lineage>
        <taxon>Viruses</taxon>
        <taxon>Duplodnaviria</taxon>
        <taxon>Heunggongvirae</taxon>
        <taxon>Uroviricota</taxon>
        <taxon>Caudoviricetes</taxon>
        <taxon>Peduoviridae</taxon>
        <taxon>Maltschvirus</taxon>
        <taxon>Maltschvirus maltsch</taxon>
    </lineage>
</organism>
<dbReference type="EMBL" id="LR797428">
    <property type="protein sequence ID" value="CAB4215560.1"/>
    <property type="molecule type" value="Genomic_DNA"/>
</dbReference>